<feature type="compositionally biased region" description="Basic and acidic residues" evidence="1">
    <location>
        <begin position="9"/>
        <end position="19"/>
    </location>
</feature>
<feature type="region of interest" description="Disordered" evidence="1">
    <location>
        <begin position="124"/>
        <end position="143"/>
    </location>
</feature>
<feature type="compositionally biased region" description="Pro residues" evidence="1">
    <location>
        <begin position="461"/>
        <end position="475"/>
    </location>
</feature>
<feature type="region of interest" description="Disordered" evidence="1">
    <location>
        <begin position="1"/>
        <end position="46"/>
    </location>
</feature>
<protein>
    <submittedName>
        <fullName evidence="3">Formin-like protein 14</fullName>
    </submittedName>
</protein>
<feature type="compositionally biased region" description="Pro residues" evidence="1">
    <location>
        <begin position="170"/>
        <end position="179"/>
    </location>
</feature>
<accession>A0A6P5F255</accession>
<evidence type="ECO:0000313" key="3">
    <source>
        <dbReference type="RefSeq" id="XP_020089984.1"/>
    </source>
</evidence>
<organism evidence="2 3">
    <name type="scientific">Ananas comosus</name>
    <name type="common">Pineapple</name>
    <name type="synonym">Ananas ananas</name>
    <dbReference type="NCBI Taxonomy" id="4615"/>
    <lineage>
        <taxon>Eukaryota</taxon>
        <taxon>Viridiplantae</taxon>
        <taxon>Streptophyta</taxon>
        <taxon>Embryophyta</taxon>
        <taxon>Tracheophyta</taxon>
        <taxon>Spermatophyta</taxon>
        <taxon>Magnoliopsida</taxon>
        <taxon>Liliopsida</taxon>
        <taxon>Poales</taxon>
        <taxon>Bromeliaceae</taxon>
        <taxon>Bromelioideae</taxon>
        <taxon>Ananas</taxon>
    </lineage>
</organism>
<reference evidence="3" key="2">
    <citation type="submission" date="2025-08" db="UniProtKB">
        <authorList>
            <consortium name="RefSeq"/>
        </authorList>
    </citation>
    <scope>IDENTIFICATION</scope>
    <source>
        <tissue evidence="3">Leaf</tissue>
    </source>
</reference>
<dbReference type="AlphaFoldDB" id="A0A6P5F255"/>
<evidence type="ECO:0000256" key="1">
    <source>
        <dbReference type="SAM" id="MobiDB-lite"/>
    </source>
</evidence>
<sequence length="500" mass="53300">MLTRAAARKAAEEKARAKEASSSQNIENKDDLPSDPSDSREEDEETLTLGSLLFLNSLLHVPLLSPRAPRPPEHAAGSRSWLLLHLLHCSLLHHPSPPTCATTRVNPYPRAPPLTAGPTSATISVGRRHHRAPPPPPWQSCGQARADPVEVVRSLSLAPPPPRVGRDALPRPPAPPPPAGRVAAAATRLGRRRPGLQTESSSARLCPSRGLPLPSPAASSSPCGLWGPAADAPDLPQPPPWLQQPPDPRPCTCGLKSLSRRRHRSPPQTEETLTLGPLLFLNSLLHVPLLSPRAPRPPEHAAGSRSWLLLHLLHCSLLHHPSPPTCATTRVNPYPRAPPLTAGPTSATISVGRRHHRAPPPPPWQSCGQARADPVEVVRSLSLAPPPPRVGRDALPRPPAPPPPAGRVAAAATRLGRRRPGLQTESSSARLCPSRGLPLPSPAASSSPCGLWGPAADAPDLPQPPPWLQQPPDPRPCTCGLKSLSRRRHRSPPQTEFSSS</sequence>
<feature type="compositionally biased region" description="Pro residues" evidence="1">
    <location>
        <begin position="396"/>
        <end position="405"/>
    </location>
</feature>
<proteinExistence type="predicted"/>
<dbReference type="GeneID" id="109711358"/>
<dbReference type="Proteomes" id="UP000515123">
    <property type="component" value="Linkage group 1"/>
</dbReference>
<feature type="region of interest" description="Disordered" evidence="1">
    <location>
        <begin position="156"/>
        <end position="247"/>
    </location>
</feature>
<name>A0A6P5F255_ANACO</name>
<gene>
    <name evidence="3" type="primary">LOC109711358</name>
</gene>
<reference evidence="2" key="1">
    <citation type="journal article" date="2015" name="Nat. Genet.">
        <title>The pineapple genome and the evolution of CAM photosynthesis.</title>
        <authorList>
            <person name="Ming R."/>
            <person name="VanBuren R."/>
            <person name="Wai C.M."/>
            <person name="Tang H."/>
            <person name="Schatz M.C."/>
            <person name="Bowers J.E."/>
            <person name="Lyons E."/>
            <person name="Wang M.L."/>
            <person name="Chen J."/>
            <person name="Biggers E."/>
            <person name="Zhang J."/>
            <person name="Huang L."/>
            <person name="Zhang L."/>
            <person name="Miao W."/>
            <person name="Zhang J."/>
            <person name="Ye Z."/>
            <person name="Miao C."/>
            <person name="Lin Z."/>
            <person name="Wang H."/>
            <person name="Zhou H."/>
            <person name="Yim W.C."/>
            <person name="Priest H.D."/>
            <person name="Zheng C."/>
            <person name="Woodhouse M."/>
            <person name="Edger P.P."/>
            <person name="Guyot R."/>
            <person name="Guo H.B."/>
            <person name="Guo H."/>
            <person name="Zheng G."/>
            <person name="Singh R."/>
            <person name="Sharma A."/>
            <person name="Min X."/>
            <person name="Zheng Y."/>
            <person name="Lee H."/>
            <person name="Gurtowski J."/>
            <person name="Sedlazeck F.J."/>
            <person name="Harkess A."/>
            <person name="McKain M.R."/>
            <person name="Liao Z."/>
            <person name="Fang J."/>
            <person name="Liu J."/>
            <person name="Zhang X."/>
            <person name="Zhang Q."/>
            <person name="Hu W."/>
            <person name="Qin Y."/>
            <person name="Wang K."/>
            <person name="Chen L.Y."/>
            <person name="Shirley N."/>
            <person name="Lin Y.R."/>
            <person name="Liu L.Y."/>
            <person name="Hernandez A.G."/>
            <person name="Wright C.L."/>
            <person name="Bulone V."/>
            <person name="Tuskan G.A."/>
            <person name="Heath K."/>
            <person name="Zee F."/>
            <person name="Moore P.H."/>
            <person name="Sunkar R."/>
            <person name="Leebens-Mack J.H."/>
            <person name="Mockler T."/>
            <person name="Bennetzen J.L."/>
            <person name="Freeling M."/>
            <person name="Sankoff D."/>
            <person name="Paterson A.H."/>
            <person name="Zhu X."/>
            <person name="Yang X."/>
            <person name="Smith J.A."/>
            <person name="Cushman J.C."/>
            <person name="Paull R.E."/>
            <person name="Yu Q."/>
        </authorList>
    </citation>
    <scope>NUCLEOTIDE SEQUENCE [LARGE SCALE GENOMIC DNA]</scope>
    <source>
        <strain evidence="2">cv. F153</strain>
    </source>
</reference>
<feature type="compositionally biased region" description="Low complexity" evidence="1">
    <location>
        <begin position="442"/>
        <end position="460"/>
    </location>
</feature>
<evidence type="ECO:0000313" key="2">
    <source>
        <dbReference type="Proteomes" id="UP000515123"/>
    </source>
</evidence>
<feature type="compositionally biased region" description="Low complexity" evidence="1">
    <location>
        <begin position="216"/>
        <end position="234"/>
    </location>
</feature>
<feature type="region of interest" description="Disordered" evidence="1">
    <location>
        <begin position="335"/>
        <end position="500"/>
    </location>
</feature>
<dbReference type="RefSeq" id="XP_020089984.1">
    <property type="nucleotide sequence ID" value="XM_020234395.1"/>
</dbReference>
<feature type="compositionally biased region" description="Pro residues" evidence="1">
    <location>
        <begin position="235"/>
        <end position="247"/>
    </location>
</feature>
<keyword evidence="2" id="KW-1185">Reference proteome</keyword>